<name>A0A2T3B1G5_AMORE</name>
<feature type="compositionally biased region" description="Low complexity" evidence="1">
    <location>
        <begin position="459"/>
        <end position="469"/>
    </location>
</feature>
<evidence type="ECO:0000313" key="3">
    <source>
        <dbReference type="Proteomes" id="UP000241818"/>
    </source>
</evidence>
<feature type="compositionally biased region" description="Low complexity" evidence="1">
    <location>
        <begin position="575"/>
        <end position="592"/>
    </location>
</feature>
<dbReference type="RefSeq" id="XP_024720731.1">
    <property type="nucleotide sequence ID" value="XM_024863999.1"/>
</dbReference>
<dbReference type="InParanoid" id="A0A2T3B1G5"/>
<protein>
    <submittedName>
        <fullName evidence="2">Uncharacterized protein</fullName>
    </submittedName>
</protein>
<feature type="region of interest" description="Disordered" evidence="1">
    <location>
        <begin position="44"/>
        <end position="64"/>
    </location>
</feature>
<feature type="compositionally biased region" description="Polar residues" evidence="1">
    <location>
        <begin position="510"/>
        <end position="520"/>
    </location>
</feature>
<evidence type="ECO:0000256" key="1">
    <source>
        <dbReference type="SAM" id="MobiDB-lite"/>
    </source>
</evidence>
<dbReference type="GeneID" id="36572080"/>
<reference evidence="2 3" key="1">
    <citation type="journal article" date="2018" name="New Phytol.">
        <title>Comparative genomics and transcriptomics depict ericoid mycorrhizal fungi as versatile saprotrophs and plant mutualists.</title>
        <authorList>
            <person name="Martino E."/>
            <person name="Morin E."/>
            <person name="Grelet G.A."/>
            <person name="Kuo A."/>
            <person name="Kohler A."/>
            <person name="Daghino S."/>
            <person name="Barry K.W."/>
            <person name="Cichocki N."/>
            <person name="Clum A."/>
            <person name="Dockter R.B."/>
            <person name="Hainaut M."/>
            <person name="Kuo R.C."/>
            <person name="LaButti K."/>
            <person name="Lindahl B.D."/>
            <person name="Lindquist E.A."/>
            <person name="Lipzen A."/>
            <person name="Khouja H.R."/>
            <person name="Magnuson J."/>
            <person name="Murat C."/>
            <person name="Ohm R.A."/>
            <person name="Singer S.W."/>
            <person name="Spatafora J.W."/>
            <person name="Wang M."/>
            <person name="Veneault-Fourrey C."/>
            <person name="Henrissat B."/>
            <person name="Grigoriev I.V."/>
            <person name="Martin F.M."/>
            <person name="Perotto S."/>
        </authorList>
    </citation>
    <scope>NUCLEOTIDE SEQUENCE [LARGE SCALE GENOMIC DNA]</scope>
    <source>
        <strain evidence="2 3">ATCC 22711</strain>
    </source>
</reference>
<dbReference type="OrthoDB" id="5430717at2759"/>
<sequence>MDNWLRPVFARKQTPITSTDCFASFSTDDNSEAQEAMSRLRPTSRVSSQVGFRPSSPPASAADTFPNIRIPDKVYYNPSSNQMVEILKVVMMNQSAVDPVPVHYNSCILHVLEAYHDLQIQLHTIEDAMESLKQRHTRDIQEFEEMASGWHTKERDYQAEVKRLEVLLSKTEGGMESVSIARSDSLVHGSKRASDTISRGIGTIKERNAYPCRGDTDSITSRRATGVTPTLDGAQLARPLSQPKSNSGSGTSASLQDFQGRADRKRATITAHTSSGYSHISDRSTQFALFPIPKDAPQEGFGTPRLNMMQPEGLAVREQQLGNTFGSSTASSIVSSYLSMNEGLAPKNIGQGLGLRLHDKPLPDIPLKAADRARQVTIDRSLPTEDGSSTSLVGPRQMRFSYQPGDDADILSPKIVGHRAKRQTLDEQLERTSPSGSASRSRELLNSNTCEPKYPPQQSKSISAKSNSKPKPPSTGNLPYIPKDIQGNHSLSRGDSASSVITAIRHNSDHSSANGSLNNKETGRRRFNQSSSNNSSNDAIAAAARALASTRSPSRQSGLDSESYEENRVDARAQASKATLNTNTSSNSATSNVDGRSAGHQEG</sequence>
<accession>A0A2T3B1G5</accession>
<evidence type="ECO:0000313" key="2">
    <source>
        <dbReference type="EMBL" id="PSS18379.1"/>
    </source>
</evidence>
<dbReference type="STRING" id="857342.A0A2T3B1G5"/>
<feature type="compositionally biased region" description="Low complexity" evidence="1">
    <location>
        <begin position="528"/>
        <end position="555"/>
    </location>
</feature>
<proteinExistence type="predicted"/>
<gene>
    <name evidence="2" type="ORF">M430DRAFT_18978</name>
</gene>
<dbReference type="Proteomes" id="UP000241818">
    <property type="component" value="Unassembled WGS sequence"/>
</dbReference>
<feature type="compositionally biased region" description="Polar residues" evidence="1">
    <location>
        <begin position="431"/>
        <end position="450"/>
    </location>
</feature>
<dbReference type="EMBL" id="KZ679011">
    <property type="protein sequence ID" value="PSS18379.1"/>
    <property type="molecule type" value="Genomic_DNA"/>
</dbReference>
<organism evidence="2 3">
    <name type="scientific">Amorphotheca resinae ATCC 22711</name>
    <dbReference type="NCBI Taxonomy" id="857342"/>
    <lineage>
        <taxon>Eukaryota</taxon>
        <taxon>Fungi</taxon>
        <taxon>Dikarya</taxon>
        <taxon>Ascomycota</taxon>
        <taxon>Pezizomycotina</taxon>
        <taxon>Leotiomycetes</taxon>
        <taxon>Helotiales</taxon>
        <taxon>Amorphothecaceae</taxon>
        <taxon>Amorphotheca</taxon>
    </lineage>
</organism>
<dbReference type="AlphaFoldDB" id="A0A2T3B1G5"/>
<feature type="compositionally biased region" description="Polar residues" evidence="1">
    <location>
        <begin position="487"/>
        <end position="501"/>
    </location>
</feature>
<feature type="region of interest" description="Disordered" evidence="1">
    <location>
        <begin position="208"/>
        <end position="265"/>
    </location>
</feature>
<keyword evidence="3" id="KW-1185">Reference proteome</keyword>
<feature type="region of interest" description="Disordered" evidence="1">
    <location>
        <begin position="378"/>
        <end position="603"/>
    </location>
</feature>
<feature type="compositionally biased region" description="Polar residues" evidence="1">
    <location>
        <begin position="242"/>
        <end position="257"/>
    </location>
</feature>